<feature type="region of interest" description="Disordered" evidence="1">
    <location>
        <begin position="248"/>
        <end position="274"/>
    </location>
</feature>
<protein>
    <recommendedName>
        <fullName evidence="4">Selenoprotein O</fullName>
    </recommendedName>
</protein>
<evidence type="ECO:0000313" key="3">
    <source>
        <dbReference type="Proteomes" id="UP001189429"/>
    </source>
</evidence>
<comment type="caution">
    <text evidence="2">The sequence shown here is derived from an EMBL/GenBank/DDBJ whole genome shotgun (WGS) entry which is preliminary data.</text>
</comment>
<feature type="compositionally biased region" description="Pro residues" evidence="1">
    <location>
        <begin position="163"/>
        <end position="173"/>
    </location>
</feature>
<proteinExistence type="predicted"/>
<keyword evidence="3" id="KW-1185">Reference proteome</keyword>
<dbReference type="EMBL" id="CAUYUJ010003865">
    <property type="protein sequence ID" value="CAK0807174.1"/>
    <property type="molecule type" value="Genomic_DNA"/>
</dbReference>
<accession>A0ABN9QQC9</accession>
<name>A0ABN9QQC9_9DINO</name>
<feature type="region of interest" description="Disordered" evidence="1">
    <location>
        <begin position="1"/>
        <end position="91"/>
    </location>
</feature>
<gene>
    <name evidence="2" type="ORF">PCOR1329_LOCUS13127</name>
</gene>
<reference evidence="2" key="1">
    <citation type="submission" date="2023-10" db="EMBL/GenBank/DDBJ databases">
        <authorList>
            <person name="Chen Y."/>
            <person name="Shah S."/>
            <person name="Dougan E. K."/>
            <person name="Thang M."/>
            <person name="Chan C."/>
        </authorList>
    </citation>
    <scope>NUCLEOTIDE SEQUENCE [LARGE SCALE GENOMIC DNA]</scope>
</reference>
<evidence type="ECO:0000313" key="2">
    <source>
        <dbReference type="EMBL" id="CAK0807174.1"/>
    </source>
</evidence>
<feature type="region of interest" description="Disordered" evidence="1">
    <location>
        <begin position="325"/>
        <end position="352"/>
    </location>
</feature>
<evidence type="ECO:0000256" key="1">
    <source>
        <dbReference type="SAM" id="MobiDB-lite"/>
    </source>
</evidence>
<feature type="compositionally biased region" description="Low complexity" evidence="1">
    <location>
        <begin position="79"/>
        <end position="91"/>
    </location>
</feature>
<organism evidence="2 3">
    <name type="scientific">Prorocentrum cordatum</name>
    <dbReference type="NCBI Taxonomy" id="2364126"/>
    <lineage>
        <taxon>Eukaryota</taxon>
        <taxon>Sar</taxon>
        <taxon>Alveolata</taxon>
        <taxon>Dinophyceae</taxon>
        <taxon>Prorocentrales</taxon>
        <taxon>Prorocentraceae</taxon>
        <taxon>Prorocentrum</taxon>
    </lineage>
</organism>
<feature type="region of interest" description="Disordered" evidence="1">
    <location>
        <begin position="143"/>
        <end position="176"/>
    </location>
</feature>
<evidence type="ECO:0008006" key="4">
    <source>
        <dbReference type="Google" id="ProtNLM"/>
    </source>
</evidence>
<dbReference type="Proteomes" id="UP001189429">
    <property type="component" value="Unassembled WGS sequence"/>
</dbReference>
<sequence>MPQISSPLLGLGGGGEDPRPAASSASSAGGGGWMPQLSSPLLGLGGGGEETKPAASAASTGGGGAAFGWWPFEAEPSEHAGGSSASGAPAGGAECLAAARARLGESPPPEDQDLWEPWFARWFDELRRQGFEPEEIEQAYATLRAEDPRRGGAWPPCRAPRGAQPPPAPPLPPGTLDRALEWMEEHPPPPGREDWQPWFEEWLAWARGGGCTEAQVAALYEALRARPGEPGSSRSKYPWPKFRDACTIAGRSPGADAVDDGEQPLSPASGRRDEAEAWGIDADGKLIYQDPAPRNAVPTWYSSYFNFGCVRACTAEPPPPPPCGGFGHAALEAPPPPPRGGFDSPALEAPRS</sequence>